<sequence>MGLEDVEGWLMPFVLTESMVRVGRSMMRVNRSKADELLAVVETSYRQMVYGGQKVTRPALQKDERYPTGIDPGTKPSLFFKVKSPTSTGLHERSGIVQGTHYIRHASYLTRCCTAAEEICCLIQSYMDLDSSDVDWVDLKVEGVRSARSLIQPSN</sequence>
<reference evidence="1 2" key="1">
    <citation type="journal article" date="2013" name="PLoS ONE">
        <title>Genomic and secretomic analyses reveal unique features of the lignocellulolytic enzyme system of Penicillium decumbens.</title>
        <authorList>
            <person name="Liu G."/>
            <person name="Zhang L."/>
            <person name="Wei X."/>
            <person name="Zou G."/>
            <person name="Qin Y."/>
            <person name="Ma L."/>
            <person name="Li J."/>
            <person name="Zheng H."/>
            <person name="Wang S."/>
            <person name="Wang C."/>
            <person name="Xun L."/>
            <person name="Zhao G.-P."/>
            <person name="Zhou Z."/>
            <person name="Qu Y."/>
        </authorList>
    </citation>
    <scope>NUCLEOTIDE SEQUENCE [LARGE SCALE GENOMIC DNA]</scope>
    <source>
        <strain evidence="2">114-2 / CGMCC 5302</strain>
    </source>
</reference>
<protein>
    <submittedName>
        <fullName evidence="1">Uncharacterized protein</fullName>
    </submittedName>
</protein>
<dbReference type="HOGENOM" id="CLU_1696126_0_0_1"/>
<accession>S7ZJK9</accession>
<organism evidence="1 2">
    <name type="scientific">Penicillium oxalicum (strain 114-2 / CGMCC 5302)</name>
    <name type="common">Penicillium decumbens</name>
    <dbReference type="NCBI Taxonomy" id="933388"/>
    <lineage>
        <taxon>Eukaryota</taxon>
        <taxon>Fungi</taxon>
        <taxon>Dikarya</taxon>
        <taxon>Ascomycota</taxon>
        <taxon>Pezizomycotina</taxon>
        <taxon>Eurotiomycetes</taxon>
        <taxon>Eurotiomycetidae</taxon>
        <taxon>Eurotiales</taxon>
        <taxon>Aspergillaceae</taxon>
        <taxon>Penicillium</taxon>
    </lineage>
</organism>
<dbReference type="EMBL" id="KB644412">
    <property type="protein sequence ID" value="EPS30489.1"/>
    <property type="molecule type" value="Genomic_DNA"/>
</dbReference>
<dbReference type="AlphaFoldDB" id="S7ZJK9"/>
<keyword evidence="2" id="KW-1185">Reference proteome</keyword>
<gene>
    <name evidence="1" type="ORF">PDE_05440</name>
</gene>
<name>S7ZJK9_PENO1</name>
<evidence type="ECO:0000313" key="2">
    <source>
        <dbReference type="Proteomes" id="UP000019376"/>
    </source>
</evidence>
<dbReference type="Proteomes" id="UP000019376">
    <property type="component" value="Unassembled WGS sequence"/>
</dbReference>
<evidence type="ECO:0000313" key="1">
    <source>
        <dbReference type="EMBL" id="EPS30489.1"/>
    </source>
</evidence>
<proteinExistence type="predicted"/>